<dbReference type="EMBL" id="UZAJ01012326">
    <property type="protein sequence ID" value="VDO63091.1"/>
    <property type="molecule type" value="Genomic_DNA"/>
</dbReference>
<evidence type="ECO:0000313" key="1">
    <source>
        <dbReference type="EMBL" id="VDO63091.1"/>
    </source>
</evidence>
<evidence type="ECO:0000313" key="2">
    <source>
        <dbReference type="Proteomes" id="UP000267606"/>
    </source>
</evidence>
<organism evidence="3">
    <name type="scientific">Onchocerca flexuosa</name>
    <dbReference type="NCBI Taxonomy" id="387005"/>
    <lineage>
        <taxon>Eukaryota</taxon>
        <taxon>Metazoa</taxon>
        <taxon>Ecdysozoa</taxon>
        <taxon>Nematoda</taxon>
        <taxon>Chromadorea</taxon>
        <taxon>Rhabditida</taxon>
        <taxon>Spirurina</taxon>
        <taxon>Spiruromorpha</taxon>
        <taxon>Filarioidea</taxon>
        <taxon>Onchocercidae</taxon>
        <taxon>Onchocerca</taxon>
    </lineage>
</organism>
<protein>
    <submittedName>
        <fullName evidence="1 3">Uncharacterized protein</fullName>
    </submittedName>
</protein>
<reference evidence="1 2" key="2">
    <citation type="submission" date="2018-11" db="EMBL/GenBank/DDBJ databases">
        <authorList>
            <consortium name="Pathogen Informatics"/>
        </authorList>
    </citation>
    <scope>NUCLEOTIDE SEQUENCE [LARGE SCALE GENOMIC DNA]</scope>
</reference>
<name>A0A183HQK4_9BILA</name>
<accession>A0A183HQK4</accession>
<keyword evidence="2" id="KW-1185">Reference proteome</keyword>
<reference evidence="3" key="1">
    <citation type="submission" date="2016-06" db="UniProtKB">
        <authorList>
            <consortium name="WormBaseParasite"/>
        </authorList>
    </citation>
    <scope>IDENTIFICATION</scope>
</reference>
<sequence length="68" mass="7602">MSLLPMKNLSGSFPVLFIEARLQGPPEIVLSQMGISIDASDYNIALLSKFLVFIILEFLKLGKFEDQN</sequence>
<gene>
    <name evidence="1" type="ORF">OFLC_LOCUS9766</name>
</gene>
<dbReference type="AlphaFoldDB" id="A0A183HQK4"/>
<dbReference type="Proteomes" id="UP000267606">
    <property type="component" value="Unassembled WGS sequence"/>
</dbReference>
<dbReference type="WBParaSite" id="OFLC_0000976501-mRNA-1">
    <property type="protein sequence ID" value="OFLC_0000976501-mRNA-1"/>
    <property type="gene ID" value="OFLC_0000976501"/>
</dbReference>
<proteinExistence type="predicted"/>
<evidence type="ECO:0000313" key="3">
    <source>
        <dbReference type="WBParaSite" id="OFLC_0000976501-mRNA-1"/>
    </source>
</evidence>